<evidence type="ECO:0000259" key="1">
    <source>
        <dbReference type="Pfam" id="PF12647"/>
    </source>
</evidence>
<evidence type="ECO:0000313" key="2">
    <source>
        <dbReference type="EMBL" id="HHX99278.1"/>
    </source>
</evidence>
<proteinExistence type="predicted"/>
<evidence type="ECO:0000313" key="3">
    <source>
        <dbReference type="Proteomes" id="UP000576550"/>
    </source>
</evidence>
<dbReference type="Proteomes" id="UP000576550">
    <property type="component" value="Unassembled WGS sequence"/>
</dbReference>
<dbReference type="InterPro" id="IPR024439">
    <property type="entry name" value="RNHCP"/>
</dbReference>
<protein>
    <submittedName>
        <fullName evidence="2">RNHCP domain-containing protein</fullName>
    </submittedName>
</protein>
<name>A0A832QDE4_9BACT</name>
<sequence>MSKKFKSTKEDFICANCNTPVKGDGYTDHCPKCLYSKHVDINPGDRECKCEGLMKPITAEVKKDIFRIYYRCESCGYKHRVRSSPDDNFEVILELLKKPIV</sequence>
<comment type="caution">
    <text evidence="2">The sequence shown here is derived from an EMBL/GenBank/DDBJ whole genome shotgun (WGS) entry which is preliminary data.</text>
</comment>
<dbReference type="EMBL" id="DUTP01000002">
    <property type="protein sequence ID" value="HHX99278.1"/>
    <property type="molecule type" value="Genomic_DNA"/>
</dbReference>
<feature type="domain" description="RNHCP" evidence="1">
    <location>
        <begin position="10"/>
        <end position="92"/>
    </location>
</feature>
<accession>A0A832QDE4</accession>
<dbReference type="Pfam" id="PF12647">
    <property type="entry name" value="RNHCP"/>
    <property type="match status" value="1"/>
</dbReference>
<gene>
    <name evidence="2" type="ORF">GX533_01150</name>
</gene>
<organism evidence="2 3">
    <name type="scientific">Candidatus Dojkabacteria bacterium</name>
    <dbReference type="NCBI Taxonomy" id="2099670"/>
    <lineage>
        <taxon>Bacteria</taxon>
        <taxon>Candidatus Dojkabacteria</taxon>
    </lineage>
</organism>
<reference evidence="2 3" key="1">
    <citation type="journal article" date="2020" name="Biotechnol. Biofuels">
        <title>New insights from the biogas microbiome by comprehensive genome-resolved metagenomics of nearly 1600 species originating from multiple anaerobic digesters.</title>
        <authorList>
            <person name="Campanaro S."/>
            <person name="Treu L."/>
            <person name="Rodriguez-R L.M."/>
            <person name="Kovalovszki A."/>
            <person name="Ziels R.M."/>
            <person name="Maus I."/>
            <person name="Zhu X."/>
            <person name="Kougias P.G."/>
            <person name="Basile A."/>
            <person name="Luo G."/>
            <person name="Schluter A."/>
            <person name="Konstantinidis K.T."/>
            <person name="Angelidaki I."/>
        </authorList>
    </citation>
    <scope>NUCLEOTIDE SEQUENCE [LARGE SCALE GENOMIC DNA]</scope>
    <source>
        <strain evidence="2">AS05jafATM_89</strain>
    </source>
</reference>
<dbReference type="AlphaFoldDB" id="A0A832QDE4"/>